<comment type="caution">
    <text evidence="1">The sequence shown here is derived from an EMBL/GenBank/DDBJ whole genome shotgun (WGS) entry which is preliminary data.</text>
</comment>
<evidence type="ECO:0000313" key="1">
    <source>
        <dbReference type="EMBL" id="MDH0687004.1"/>
    </source>
</evidence>
<dbReference type="Proteomes" id="UP001161139">
    <property type="component" value="Unassembled WGS sequence"/>
</dbReference>
<reference evidence="1" key="1">
    <citation type="submission" date="2022-09" db="EMBL/GenBank/DDBJ databases">
        <title>Intensive care unit water sources are persistently colonized with multi-drug resistant bacteria and are the site of extensive horizontal gene transfer of antibiotic resistance genes.</title>
        <authorList>
            <person name="Diorio-Toth L."/>
        </authorList>
    </citation>
    <scope>NUCLEOTIDE SEQUENCE</scope>
    <source>
        <strain evidence="1">GD03864</strain>
    </source>
</reference>
<dbReference type="RefSeq" id="WP_034023623.1">
    <property type="nucleotide sequence ID" value="NZ_JAOCDG010000003.1"/>
</dbReference>
<name>A0ABD4XXA9_STUST</name>
<evidence type="ECO:0000313" key="2">
    <source>
        <dbReference type="Proteomes" id="UP001161139"/>
    </source>
</evidence>
<proteinExistence type="predicted"/>
<gene>
    <name evidence="1" type="ORF">N5D09_02745</name>
</gene>
<evidence type="ECO:0008006" key="3">
    <source>
        <dbReference type="Google" id="ProtNLM"/>
    </source>
</evidence>
<organism evidence="1 2">
    <name type="scientific">Stutzerimonas stutzeri</name>
    <name type="common">Pseudomonas stutzeri</name>
    <dbReference type="NCBI Taxonomy" id="316"/>
    <lineage>
        <taxon>Bacteria</taxon>
        <taxon>Pseudomonadati</taxon>
        <taxon>Pseudomonadota</taxon>
        <taxon>Gammaproteobacteria</taxon>
        <taxon>Pseudomonadales</taxon>
        <taxon>Pseudomonadaceae</taxon>
        <taxon>Stutzerimonas</taxon>
    </lineage>
</organism>
<dbReference type="AlphaFoldDB" id="A0ABD4XXA9"/>
<accession>A0ABD4XXA9</accession>
<dbReference type="EMBL" id="JAOCDG010000003">
    <property type="protein sequence ID" value="MDH0687004.1"/>
    <property type="molecule type" value="Genomic_DNA"/>
</dbReference>
<protein>
    <recommendedName>
        <fullName evidence="3">HTH iclR-type domain-containing protein</fullName>
    </recommendedName>
</protein>
<sequence length="96" mass="10046">MEFPVNKHGVPQYPKGHVGRLLVVLAAIDKLRPATATTVAELTGLSKGNIDSYVASLNAELGVSIVKSGPEYLLESWGDLLKKAGVKKALSASTAS</sequence>